<evidence type="ECO:0000313" key="2">
    <source>
        <dbReference type="Proteomes" id="UP001596512"/>
    </source>
</evidence>
<sequence length="87" mass="9568">MQWEARLIRDAFHRDQRDVGRFVPVVLPGQSVDGVPDFLAPSTSTVYFVDEFTVAGAEKLLRMLLDGTVLGEREVRCRVASGCGSGI</sequence>
<dbReference type="Proteomes" id="UP001596512">
    <property type="component" value="Unassembled WGS sequence"/>
</dbReference>
<keyword evidence="2" id="KW-1185">Reference proteome</keyword>
<accession>A0ABW2TKB4</accession>
<proteinExistence type="predicted"/>
<organism evidence="1 2">
    <name type="scientific">Actinokineospora soli</name>
    <dbReference type="NCBI Taxonomy" id="1048753"/>
    <lineage>
        <taxon>Bacteria</taxon>
        <taxon>Bacillati</taxon>
        <taxon>Actinomycetota</taxon>
        <taxon>Actinomycetes</taxon>
        <taxon>Pseudonocardiales</taxon>
        <taxon>Pseudonocardiaceae</taxon>
        <taxon>Actinokineospora</taxon>
    </lineage>
</organism>
<reference evidence="2" key="1">
    <citation type="journal article" date="2019" name="Int. J. Syst. Evol. Microbiol.">
        <title>The Global Catalogue of Microorganisms (GCM) 10K type strain sequencing project: providing services to taxonomists for standard genome sequencing and annotation.</title>
        <authorList>
            <consortium name="The Broad Institute Genomics Platform"/>
            <consortium name="The Broad Institute Genome Sequencing Center for Infectious Disease"/>
            <person name="Wu L."/>
            <person name="Ma J."/>
        </authorList>
    </citation>
    <scope>NUCLEOTIDE SEQUENCE [LARGE SCALE GENOMIC DNA]</scope>
    <source>
        <strain evidence="2">JCM 17695</strain>
    </source>
</reference>
<gene>
    <name evidence="1" type="ORF">ACFQV2_11755</name>
</gene>
<comment type="caution">
    <text evidence="1">The sequence shown here is derived from an EMBL/GenBank/DDBJ whole genome shotgun (WGS) entry which is preliminary data.</text>
</comment>
<name>A0ABW2TKB4_9PSEU</name>
<dbReference type="EMBL" id="JBHTEY010000004">
    <property type="protein sequence ID" value="MFC7614124.1"/>
    <property type="molecule type" value="Genomic_DNA"/>
</dbReference>
<protein>
    <submittedName>
        <fullName evidence="1">Uncharacterized protein</fullName>
    </submittedName>
</protein>
<evidence type="ECO:0000313" key="1">
    <source>
        <dbReference type="EMBL" id="MFC7614124.1"/>
    </source>
</evidence>